<reference evidence="1" key="1">
    <citation type="submission" date="2025-08" db="UniProtKB">
        <authorList>
            <consortium name="RefSeq"/>
        </authorList>
    </citation>
    <scope>IDENTIFICATION</scope>
    <source>
        <tissue evidence="1">Whole insect</tissue>
    </source>
</reference>
<dbReference type="GO" id="GO:0043161">
    <property type="term" value="P:proteasome-mediated ubiquitin-dependent protein catabolic process"/>
    <property type="evidence" value="ECO:0007669"/>
    <property type="project" value="TreeGrafter"/>
</dbReference>
<dbReference type="GO" id="GO:0005737">
    <property type="term" value="C:cytoplasm"/>
    <property type="evidence" value="ECO:0007669"/>
    <property type="project" value="TreeGrafter"/>
</dbReference>
<dbReference type="InParanoid" id="A0A6P7GY33"/>
<dbReference type="GO" id="GO:0061630">
    <property type="term" value="F:ubiquitin protein ligase activity"/>
    <property type="evidence" value="ECO:0007669"/>
    <property type="project" value="TreeGrafter"/>
</dbReference>
<organism evidence="1">
    <name type="scientific">Diabrotica virgifera virgifera</name>
    <name type="common">western corn rootworm</name>
    <dbReference type="NCBI Taxonomy" id="50390"/>
    <lineage>
        <taxon>Eukaryota</taxon>
        <taxon>Metazoa</taxon>
        <taxon>Ecdysozoa</taxon>
        <taxon>Arthropoda</taxon>
        <taxon>Hexapoda</taxon>
        <taxon>Insecta</taxon>
        <taxon>Pterygota</taxon>
        <taxon>Neoptera</taxon>
        <taxon>Endopterygota</taxon>
        <taxon>Coleoptera</taxon>
        <taxon>Polyphaga</taxon>
        <taxon>Cucujiformia</taxon>
        <taxon>Chrysomeloidea</taxon>
        <taxon>Chrysomelidae</taxon>
        <taxon>Galerucinae</taxon>
        <taxon>Diabroticina</taxon>
        <taxon>Diabroticites</taxon>
        <taxon>Diabrotica</taxon>
    </lineage>
</organism>
<dbReference type="SUPFAM" id="SSF49599">
    <property type="entry name" value="TRAF domain-like"/>
    <property type="match status" value="1"/>
</dbReference>
<dbReference type="Gene3D" id="3.30.40.10">
    <property type="entry name" value="Zinc/RING finger domain, C3HC4 (zinc finger)"/>
    <property type="match status" value="1"/>
</dbReference>
<dbReference type="RefSeq" id="XP_028148695.1">
    <property type="nucleotide sequence ID" value="XM_028292894.1"/>
</dbReference>
<dbReference type="GO" id="GO:0031624">
    <property type="term" value="F:ubiquitin conjugating enzyme binding"/>
    <property type="evidence" value="ECO:0007669"/>
    <property type="project" value="TreeGrafter"/>
</dbReference>
<dbReference type="PANTHER" id="PTHR45877">
    <property type="entry name" value="E3 UBIQUITIN-PROTEIN LIGASE SIAH2"/>
    <property type="match status" value="1"/>
</dbReference>
<dbReference type="PANTHER" id="PTHR45877:SF2">
    <property type="entry name" value="E3 UBIQUITIN-PROTEIN LIGASE SINA-RELATED"/>
    <property type="match status" value="1"/>
</dbReference>
<proteinExistence type="predicted"/>
<name>A0A6P7GY33_DIAVI</name>
<accession>A0A6P7GY33</accession>
<evidence type="ECO:0000313" key="1">
    <source>
        <dbReference type="RefSeq" id="XP_028148695.1"/>
    </source>
</evidence>
<dbReference type="InterPro" id="IPR013083">
    <property type="entry name" value="Znf_RING/FYVE/PHD"/>
</dbReference>
<protein>
    <submittedName>
        <fullName evidence="1">Uncharacterized protein LOC114342105</fullName>
    </submittedName>
</protein>
<gene>
    <name evidence="1" type="primary">LOC114342105</name>
</gene>
<dbReference type="AlphaFoldDB" id="A0A6P7GY33"/>
<dbReference type="InterPro" id="IPR004162">
    <property type="entry name" value="SINA-like_animal"/>
</dbReference>
<sequence length="378" mass="44257">MAFIIPDNILETLICTFCHKHLSVKPITVYPNRDVACGRCAISEKQKNGRTGVESLYGKIAETWLFKCINRFDGCRELLTCSQVLDHEKVCLEKIHKCPICFEEMTSFLMPKHFHSNHEHAILYSRGFVINLDCSEILYIYSSSYMLYQEEDNLFFLYISYSTSENILKLELVYMGSDKQASNISHQFTVTSENEEFQIICKPKPSCANEFSVVDTSNMSHLIDITFKLIYQNSKFWAITENVDSSSSNLSNSLEKPKPNQEEINQTNQILEFPYDYNLECFNCRECCIFSFDSLAVDYYYSPMLKDILCFCCFQWLNRKQKIKENYLYFKHSIPSSFQRRFCKNITCHQLSTFSEIVLHEIFCEKRMSRVAEKNTVL</sequence>